<organism evidence="1 2">
    <name type="scientific">Psilocybe cubensis</name>
    <name type="common">Psychedelic mushroom</name>
    <name type="synonym">Stropharia cubensis</name>
    <dbReference type="NCBI Taxonomy" id="181762"/>
    <lineage>
        <taxon>Eukaryota</taxon>
        <taxon>Fungi</taxon>
        <taxon>Dikarya</taxon>
        <taxon>Basidiomycota</taxon>
        <taxon>Agaricomycotina</taxon>
        <taxon>Agaricomycetes</taxon>
        <taxon>Agaricomycetidae</taxon>
        <taxon>Agaricales</taxon>
        <taxon>Agaricineae</taxon>
        <taxon>Strophariaceae</taxon>
        <taxon>Psilocybe</taxon>
    </lineage>
</organism>
<reference evidence="1" key="1">
    <citation type="submission" date="2021-10" db="EMBL/GenBank/DDBJ databases">
        <title>Psilocybe cubensis genome.</title>
        <authorList>
            <person name="Mckernan K.J."/>
            <person name="Crawford S."/>
            <person name="Trippe A."/>
            <person name="Kane L.T."/>
            <person name="Mclaughlin S."/>
        </authorList>
    </citation>
    <scope>NUCLEOTIDE SEQUENCE</scope>
    <source>
        <strain evidence="1">MGC-MH-2018</strain>
    </source>
</reference>
<proteinExistence type="predicted"/>
<sequence>MANVATNRKTRPNMIMTGLCKARPVDRMAFPVPEHLPKRSTPVDISSKILYKIDSATKDTLTSALVSSWIHDLDNSIHETEQRIHDRIQSDLPTFQHQLKTCKSVQTRFETLTSAVEELRSSLSNPETGLVPTLLSTLEKHSSLAQEASDATTVHQGWSYLVKCKNAYLSVLSFVQQGKLPEAVESSVEAQHLVDGMPEYLKQTSVVVDLKQKFNAIKAKTQDQLSDAFSRSITITSTEITVYPRVQVRQSDTILDLSAILRSLEPSLLSSYWSTLRRDLMAHFVDHILKQPYNVIVKSSLGHEVQLSLIPAPPNTEDLRTRLDNVSTVLKFLSSNVFPHLPSQERCQFIRTLAKPVTTSVLNNLLMPSLPGSFGLLPSYLELLKRAVSFEEHDVGITLESDVKEGSIRLWSDGVSGHYERRRRVEILELARKEVLLPEDNEIFEAYTEGGPETSLPSVIPVQPDEDFREDAWGFDEPITANSTAEPADGWGFDDDMDIAPAAESSNGNDEEVEPITPVDSNTPVDSKFVADTTQNPEPDPADAWGWNDDDDPPTEDVPEDNPWDDPWEDSTPVELVPEPPKPPPIASSTPAKAATRLEKLASKNKKHLNGKTHSVLSFPPTPETPPQTITFTPPSPTLPPSPKVAPPKVNRSNGTKRPADVVTTIVPKELYKVPKRTKRILKMVETVIDESKLFYASNLFPPSLDSASTPGAILVQSASSIVELYLALYPVKFSKELESAERGMLFSNSCLYMSGSIQRIEDTIYGQPTLKERLMECRNRLQILGHNWFDDTVERQQLKVNQILLDGAQGFTYTGDQDRYDECEAAVNETLQHIKRLAQNLKGILTKHKYYSALGAVVDTALLRILQDVLALSDIPEVESHRISELCRILTALEGLFSEDPQEPSFVLEFVPNWLKFSYLSELLEASLADITYLFEQGALVDFQVDELVNLVRSLFSDTILRTNTINKIMGGHPVQSH</sequence>
<accession>A0ACB8GUX1</accession>
<dbReference type="Proteomes" id="UP000664032">
    <property type="component" value="Unassembled WGS sequence"/>
</dbReference>
<name>A0ACB8GUX1_PSICU</name>
<keyword evidence="2" id="KW-1185">Reference proteome</keyword>
<evidence type="ECO:0000313" key="2">
    <source>
        <dbReference type="Proteomes" id="UP000664032"/>
    </source>
</evidence>
<dbReference type="EMBL" id="JAFIQS020000007">
    <property type="protein sequence ID" value="KAH9479394.1"/>
    <property type="molecule type" value="Genomic_DNA"/>
</dbReference>
<protein>
    <submittedName>
        <fullName evidence="1">Centromere/kinetochore protein zw10-like protein</fullName>
    </submittedName>
</protein>
<comment type="caution">
    <text evidence="1">The sequence shown here is derived from an EMBL/GenBank/DDBJ whole genome shotgun (WGS) entry which is preliminary data.</text>
</comment>
<gene>
    <name evidence="1" type="ORF">JR316_0007984</name>
</gene>
<evidence type="ECO:0000313" key="1">
    <source>
        <dbReference type="EMBL" id="KAH9479394.1"/>
    </source>
</evidence>